<sequence>VVNHADSECQHETGR</sequence>
<dbReference type="Proteomes" id="UP000677228">
    <property type="component" value="Unassembled WGS sequence"/>
</dbReference>
<evidence type="ECO:0000313" key="1">
    <source>
        <dbReference type="EMBL" id="CAF1680282.1"/>
    </source>
</evidence>
<evidence type="ECO:0000313" key="2">
    <source>
        <dbReference type="EMBL" id="CAF4571905.1"/>
    </source>
</evidence>
<feature type="non-terminal residue" evidence="2">
    <location>
        <position position="1"/>
    </location>
</feature>
<organism evidence="2 3">
    <name type="scientific">Didymodactylos carnosus</name>
    <dbReference type="NCBI Taxonomy" id="1234261"/>
    <lineage>
        <taxon>Eukaryota</taxon>
        <taxon>Metazoa</taxon>
        <taxon>Spiralia</taxon>
        <taxon>Gnathifera</taxon>
        <taxon>Rotifera</taxon>
        <taxon>Eurotatoria</taxon>
        <taxon>Bdelloidea</taxon>
        <taxon>Philodinida</taxon>
        <taxon>Philodinidae</taxon>
        <taxon>Didymodactylos</taxon>
    </lineage>
</organism>
<gene>
    <name evidence="1" type="ORF">OVA965_LOCUS46051</name>
    <name evidence="2" type="ORF">TMI583_LOCUS50194</name>
</gene>
<reference evidence="2" key="1">
    <citation type="submission" date="2021-02" db="EMBL/GenBank/DDBJ databases">
        <authorList>
            <person name="Nowell W R."/>
        </authorList>
    </citation>
    <scope>NUCLEOTIDE SEQUENCE</scope>
</reference>
<dbReference type="EMBL" id="CAJOBA010117627">
    <property type="protein sequence ID" value="CAF4571905.1"/>
    <property type="molecule type" value="Genomic_DNA"/>
</dbReference>
<evidence type="ECO:0000313" key="3">
    <source>
        <dbReference type="Proteomes" id="UP000682733"/>
    </source>
</evidence>
<dbReference type="EMBL" id="CAJNOK010079274">
    <property type="protein sequence ID" value="CAF1680282.1"/>
    <property type="molecule type" value="Genomic_DNA"/>
</dbReference>
<name>A0A8S2YNV0_9BILA</name>
<comment type="caution">
    <text evidence="2">The sequence shown here is derived from an EMBL/GenBank/DDBJ whole genome shotgun (WGS) entry which is preliminary data.</text>
</comment>
<protein>
    <submittedName>
        <fullName evidence="2">Uncharacterized protein</fullName>
    </submittedName>
</protein>
<dbReference type="Proteomes" id="UP000682733">
    <property type="component" value="Unassembled WGS sequence"/>
</dbReference>
<proteinExistence type="predicted"/>
<accession>A0A8S2YNV0</accession>